<dbReference type="PROSITE" id="PS01279">
    <property type="entry name" value="PCMT"/>
    <property type="match status" value="1"/>
</dbReference>
<organism evidence="12 13">
    <name type="scientific">Candidatus Amesbacteria bacterium GW2011_GWA2_47_11b</name>
    <dbReference type="NCBI Taxonomy" id="1618358"/>
    <lineage>
        <taxon>Bacteria</taxon>
        <taxon>Candidatus Amesiibacteriota</taxon>
    </lineage>
</organism>
<dbReference type="SUPFAM" id="SSF53335">
    <property type="entry name" value="S-adenosyl-L-methionine-dependent methyltransferases"/>
    <property type="match status" value="1"/>
</dbReference>
<comment type="subcellular location">
    <subcellularLocation>
        <location evidence="1">Cytoplasm</location>
    </subcellularLocation>
</comment>
<dbReference type="GO" id="GO:0005737">
    <property type="term" value="C:cytoplasm"/>
    <property type="evidence" value="ECO:0007669"/>
    <property type="project" value="UniProtKB-SubCell"/>
</dbReference>
<dbReference type="PANTHER" id="PTHR11579">
    <property type="entry name" value="PROTEIN-L-ISOASPARTATE O-METHYLTRANSFERASE"/>
    <property type="match status" value="1"/>
</dbReference>
<evidence type="ECO:0000256" key="8">
    <source>
        <dbReference type="ARBA" id="ARBA00022691"/>
    </source>
</evidence>
<evidence type="ECO:0000256" key="7">
    <source>
        <dbReference type="ARBA" id="ARBA00022679"/>
    </source>
</evidence>
<evidence type="ECO:0000256" key="3">
    <source>
        <dbReference type="ARBA" id="ARBA00011890"/>
    </source>
</evidence>
<keyword evidence="7 12" id="KW-0808">Transferase</keyword>
<evidence type="ECO:0000256" key="6">
    <source>
        <dbReference type="ARBA" id="ARBA00022603"/>
    </source>
</evidence>
<evidence type="ECO:0000256" key="11">
    <source>
        <dbReference type="ARBA" id="ARBA00031350"/>
    </source>
</evidence>
<comment type="similarity">
    <text evidence="2">Belongs to the methyltransferase superfamily. L-isoaspartyl/D-aspartyl protein methyltransferase family.</text>
</comment>
<dbReference type="InterPro" id="IPR029063">
    <property type="entry name" value="SAM-dependent_MTases_sf"/>
</dbReference>
<evidence type="ECO:0000313" key="12">
    <source>
        <dbReference type="EMBL" id="KKU57155.1"/>
    </source>
</evidence>
<dbReference type="GO" id="GO:0004719">
    <property type="term" value="F:protein-L-isoaspartate (D-aspartate) O-methyltransferase activity"/>
    <property type="evidence" value="ECO:0007669"/>
    <property type="project" value="UniProtKB-EC"/>
</dbReference>
<evidence type="ECO:0000256" key="9">
    <source>
        <dbReference type="ARBA" id="ARBA00030757"/>
    </source>
</evidence>
<dbReference type="InterPro" id="IPR000682">
    <property type="entry name" value="PCMT"/>
</dbReference>
<keyword evidence="5" id="KW-0963">Cytoplasm</keyword>
<dbReference type="Pfam" id="PF01135">
    <property type="entry name" value="PCMT"/>
    <property type="match status" value="1"/>
</dbReference>
<comment type="caution">
    <text evidence="12">The sequence shown here is derived from an EMBL/GenBank/DDBJ whole genome shotgun (WGS) entry which is preliminary data.</text>
</comment>
<dbReference type="Proteomes" id="UP000034307">
    <property type="component" value="Unassembled WGS sequence"/>
</dbReference>
<evidence type="ECO:0000256" key="4">
    <source>
        <dbReference type="ARBA" id="ARBA00013346"/>
    </source>
</evidence>
<dbReference type="EMBL" id="LCNO01000024">
    <property type="protein sequence ID" value="KKU57155.1"/>
    <property type="molecule type" value="Genomic_DNA"/>
</dbReference>
<gene>
    <name evidence="12" type="ORF">UX80_C0024G0021</name>
</gene>
<dbReference type="EC" id="2.1.1.77" evidence="3"/>
<protein>
    <recommendedName>
        <fullName evidence="4">Protein-L-isoaspartate O-methyltransferase</fullName>
        <ecNumber evidence="3">2.1.1.77</ecNumber>
    </recommendedName>
    <alternativeName>
        <fullName evidence="11">L-isoaspartyl protein carboxyl methyltransferase</fullName>
    </alternativeName>
    <alternativeName>
        <fullName evidence="9">Protein L-isoaspartyl methyltransferase</fullName>
    </alternativeName>
    <alternativeName>
        <fullName evidence="10">Protein-beta-aspartate methyltransferase</fullName>
    </alternativeName>
</protein>
<dbReference type="PANTHER" id="PTHR11579:SF0">
    <property type="entry name" value="PROTEIN-L-ISOASPARTATE(D-ASPARTATE) O-METHYLTRANSFERASE"/>
    <property type="match status" value="1"/>
</dbReference>
<dbReference type="STRING" id="1618358.UX80_C0024G0021"/>
<evidence type="ECO:0000256" key="1">
    <source>
        <dbReference type="ARBA" id="ARBA00004496"/>
    </source>
</evidence>
<evidence type="ECO:0000256" key="2">
    <source>
        <dbReference type="ARBA" id="ARBA00005369"/>
    </source>
</evidence>
<dbReference type="AlphaFoldDB" id="A0A0G1UHH6"/>
<keyword evidence="6 12" id="KW-0489">Methyltransferase</keyword>
<sequence>MARLFKQVYSIEKIPELAKRARIKIYELGIKNVRIKIGDGKKGWDKYALYDGIIVAADAQEIPPKLLEQLADGGRMVIPVRGEMLKIEKHGNFVFVPLV</sequence>
<dbReference type="Gene3D" id="3.40.50.150">
    <property type="entry name" value="Vaccinia Virus protein VP39"/>
    <property type="match status" value="1"/>
</dbReference>
<accession>A0A0G1UHH6</accession>
<keyword evidence="8" id="KW-0949">S-adenosyl-L-methionine</keyword>
<evidence type="ECO:0000256" key="10">
    <source>
        <dbReference type="ARBA" id="ARBA00031323"/>
    </source>
</evidence>
<dbReference type="GO" id="GO:0032259">
    <property type="term" value="P:methylation"/>
    <property type="evidence" value="ECO:0007669"/>
    <property type="project" value="UniProtKB-KW"/>
</dbReference>
<name>A0A0G1UHH6_9BACT</name>
<proteinExistence type="inferred from homology"/>
<reference evidence="12 13" key="1">
    <citation type="journal article" date="2015" name="Nature">
        <title>rRNA introns, odd ribosomes, and small enigmatic genomes across a large radiation of phyla.</title>
        <authorList>
            <person name="Brown C.T."/>
            <person name="Hug L.A."/>
            <person name="Thomas B.C."/>
            <person name="Sharon I."/>
            <person name="Castelle C.J."/>
            <person name="Singh A."/>
            <person name="Wilkins M.J."/>
            <person name="Williams K.H."/>
            <person name="Banfield J.F."/>
        </authorList>
    </citation>
    <scope>NUCLEOTIDE SEQUENCE [LARGE SCALE GENOMIC DNA]</scope>
</reference>
<evidence type="ECO:0000256" key="5">
    <source>
        <dbReference type="ARBA" id="ARBA00022490"/>
    </source>
</evidence>
<evidence type="ECO:0000313" key="13">
    <source>
        <dbReference type="Proteomes" id="UP000034307"/>
    </source>
</evidence>